<dbReference type="EMBL" id="JAFCLK010000002">
    <property type="protein sequence ID" value="MBR1134691.1"/>
    <property type="molecule type" value="Genomic_DNA"/>
</dbReference>
<feature type="compositionally biased region" description="Pro residues" evidence="1">
    <location>
        <begin position="43"/>
        <end position="60"/>
    </location>
</feature>
<comment type="caution">
    <text evidence="3">The sequence shown here is derived from an EMBL/GenBank/DDBJ whole genome shotgun (WGS) entry which is preliminary data.</text>
</comment>
<keyword evidence="2" id="KW-0732">Signal</keyword>
<accession>A0ABS5G073</accession>
<evidence type="ECO:0000256" key="1">
    <source>
        <dbReference type="SAM" id="MobiDB-lite"/>
    </source>
</evidence>
<keyword evidence="4" id="KW-1185">Reference proteome</keyword>
<protein>
    <recommendedName>
        <fullName evidence="5">Secreted protein</fullName>
    </recommendedName>
</protein>
<reference evidence="4" key="1">
    <citation type="journal article" date="2021" name="ISME J.">
        <title>Evolutionary origin and ecological implication of a unique nif island in free-living Bradyrhizobium lineages.</title>
        <authorList>
            <person name="Tao J."/>
        </authorList>
    </citation>
    <scope>NUCLEOTIDE SEQUENCE [LARGE SCALE GENOMIC DNA]</scope>
    <source>
        <strain evidence="4">SZCCT0094</strain>
    </source>
</reference>
<name>A0ABS5G073_9BRAD</name>
<dbReference type="RefSeq" id="WP_172235910.1">
    <property type="nucleotide sequence ID" value="NZ_JABFDP010000005.1"/>
</dbReference>
<feature type="signal peptide" evidence="2">
    <location>
        <begin position="1"/>
        <end position="32"/>
    </location>
</feature>
<gene>
    <name evidence="3" type="ORF">JQ619_02820</name>
</gene>
<feature type="region of interest" description="Disordered" evidence="1">
    <location>
        <begin position="42"/>
        <end position="67"/>
    </location>
</feature>
<proteinExistence type="predicted"/>
<dbReference type="Proteomes" id="UP001314635">
    <property type="component" value="Unassembled WGS sequence"/>
</dbReference>
<evidence type="ECO:0000313" key="3">
    <source>
        <dbReference type="EMBL" id="MBR1134691.1"/>
    </source>
</evidence>
<sequence length="156" mass="16469">MADRTSAFRKLRVLFLGACAAALMFSSEAASARSGAAVAAPTAAPPAAPSQVTPPAPGPGPAIRHHHPRGYRAYLPAAGAFAYGGDGGPAPQQIPEHTSADVRYTYTYDVPWDWAHRYPPNVVPSDRPYVSSCPMQTVTVPGRHGGDHSVTITRCY</sequence>
<evidence type="ECO:0000256" key="2">
    <source>
        <dbReference type="SAM" id="SignalP"/>
    </source>
</evidence>
<organism evidence="3 4">
    <name type="scientific">Bradyrhizobium denitrificans</name>
    <dbReference type="NCBI Taxonomy" id="2734912"/>
    <lineage>
        <taxon>Bacteria</taxon>
        <taxon>Pseudomonadati</taxon>
        <taxon>Pseudomonadota</taxon>
        <taxon>Alphaproteobacteria</taxon>
        <taxon>Hyphomicrobiales</taxon>
        <taxon>Nitrobacteraceae</taxon>
        <taxon>Bradyrhizobium</taxon>
    </lineage>
</organism>
<evidence type="ECO:0008006" key="5">
    <source>
        <dbReference type="Google" id="ProtNLM"/>
    </source>
</evidence>
<evidence type="ECO:0000313" key="4">
    <source>
        <dbReference type="Proteomes" id="UP001314635"/>
    </source>
</evidence>
<feature type="chain" id="PRO_5045561260" description="Secreted protein" evidence="2">
    <location>
        <begin position="33"/>
        <end position="156"/>
    </location>
</feature>